<evidence type="ECO:0008006" key="5">
    <source>
        <dbReference type="Google" id="ProtNLM"/>
    </source>
</evidence>
<accession>A0ABR2JM91</accession>
<dbReference type="EMBL" id="JAPFFF010000011">
    <property type="protein sequence ID" value="KAK8878407.1"/>
    <property type="molecule type" value="Genomic_DNA"/>
</dbReference>
<evidence type="ECO:0000313" key="3">
    <source>
        <dbReference type="EMBL" id="KAK8878407.1"/>
    </source>
</evidence>
<protein>
    <recommendedName>
        <fullName evidence="5">Right handed beta helix domain-containing protein</fullName>
    </recommendedName>
</protein>
<reference evidence="3 4" key="1">
    <citation type="submission" date="2024-04" db="EMBL/GenBank/DDBJ databases">
        <title>Tritrichomonas musculus Genome.</title>
        <authorList>
            <person name="Alves-Ferreira E."/>
            <person name="Grigg M."/>
            <person name="Lorenzi H."/>
            <person name="Galac M."/>
        </authorList>
    </citation>
    <scope>NUCLEOTIDE SEQUENCE [LARGE SCALE GENOMIC DNA]</scope>
    <source>
        <strain evidence="3 4">EAF2021</strain>
    </source>
</reference>
<evidence type="ECO:0000313" key="4">
    <source>
        <dbReference type="Proteomes" id="UP001470230"/>
    </source>
</evidence>
<name>A0ABR2JM91_9EUKA</name>
<sequence length="1005" mass="116993">MTLIHNISEIVLFNNSFLGFSSRGNILMNFKRYANTKTYLFVSECEFINNKNDYSIFQIGHASSLPLNVALNFSKCKFIKNICYEGNGGAIALNINHELSLTNCCFINNKAFLHGGALTLYKNKRVDIISCIFEKNEANCILTSFHKQDNKQKGRGGALYIYSSFSYIKNDYTKIFNCTFKSNSAFDGYAIYIGGNDEGQKIIINKNTFNDNYDKSSNSRSKGVISSEIKNIYSGNVVDSNIFKSKEETFQNSILYVNHNMRTLHLILAGLVLLVIIVIIINITNNSKQDNTFIFVIIGSSARKLYESSTQKNIQKYGNYCFSSYALLIKRLVLNHLRINKQHICIFGRGKEENYNINSIIPNNKIIVQLTIDEIYETESSQSELEIIPYKNVEDIIITMRSIIDVSKCKNPNIILFLYDHGDEKSFGKLNFFELYLKILNIPHSSLCIYNESCKSKSMIIKIKNYFTISEIIRSFTPKITQDELFYLALVAKEINPKGNFTQLDTIQSLDRKYYKYVSKRHLDNTFSYLCLFAEGEIQLEQLYQKFPSIFSENDIDSLANIIKNFIFKFRIPDNYEVIHLVFEKGTRVIQKILKTFNFNNEQFFDFIYHLRENKQNFADIQYKMHPNHSIVTSSHEKGPLPTYGTLRVNENTKIIPGSPAMASYIIEVLMNRSLSKKNIDKIKKMVYGDHEGLMMEYATQCLQPKKKKWIRLNINYWESKSFFKKRILNNQDNNYMANHTIEEVMNSIGFKLLSRCEIIFDSQNKCVTNKMQPLYKSNSNKKSNVIGIRLVAINKNVDYSLGEIEYDDYYSDGNDRHESNNNDHDEDNNNNNGQYGSNNNSNHLETAPNYSFEDLFDDFNCDSVITQSHFDRIISEVKIEDLMIYPVRIIVIFDYELKKIAENKIFIKKYPYICQEVPKKTPSIFRLNMSNWIDHFFPTYELEEEIDNFILRFYQFIVKHEIPEKDAKSIFYNIMNAADQVASQLSNIDKKEAYYPERLKRVNK</sequence>
<feature type="transmembrane region" description="Helical" evidence="2">
    <location>
        <begin position="264"/>
        <end position="283"/>
    </location>
</feature>
<evidence type="ECO:0000256" key="1">
    <source>
        <dbReference type="SAM" id="MobiDB-lite"/>
    </source>
</evidence>
<comment type="caution">
    <text evidence="3">The sequence shown here is derived from an EMBL/GenBank/DDBJ whole genome shotgun (WGS) entry which is preliminary data.</text>
</comment>
<feature type="compositionally biased region" description="Basic and acidic residues" evidence="1">
    <location>
        <begin position="814"/>
        <end position="824"/>
    </location>
</feature>
<feature type="region of interest" description="Disordered" evidence="1">
    <location>
        <begin position="813"/>
        <end position="844"/>
    </location>
</feature>
<keyword evidence="2" id="KW-0812">Transmembrane</keyword>
<keyword evidence="2" id="KW-0472">Membrane</keyword>
<evidence type="ECO:0000256" key="2">
    <source>
        <dbReference type="SAM" id="Phobius"/>
    </source>
</evidence>
<feature type="compositionally biased region" description="Low complexity" evidence="1">
    <location>
        <begin position="830"/>
        <end position="844"/>
    </location>
</feature>
<keyword evidence="2" id="KW-1133">Transmembrane helix</keyword>
<proteinExistence type="predicted"/>
<gene>
    <name evidence="3" type="ORF">M9Y10_005179</name>
</gene>
<organism evidence="3 4">
    <name type="scientific">Tritrichomonas musculus</name>
    <dbReference type="NCBI Taxonomy" id="1915356"/>
    <lineage>
        <taxon>Eukaryota</taxon>
        <taxon>Metamonada</taxon>
        <taxon>Parabasalia</taxon>
        <taxon>Tritrichomonadida</taxon>
        <taxon>Tritrichomonadidae</taxon>
        <taxon>Tritrichomonas</taxon>
    </lineage>
</organism>
<dbReference type="Proteomes" id="UP001470230">
    <property type="component" value="Unassembled WGS sequence"/>
</dbReference>
<keyword evidence="4" id="KW-1185">Reference proteome</keyword>